<proteinExistence type="predicted"/>
<dbReference type="InterPro" id="IPR001375">
    <property type="entry name" value="Peptidase_S9_cat"/>
</dbReference>
<dbReference type="SUPFAM" id="SSF53474">
    <property type="entry name" value="alpha/beta-Hydrolases"/>
    <property type="match status" value="1"/>
</dbReference>
<dbReference type="GO" id="GO:0004177">
    <property type="term" value="F:aminopeptidase activity"/>
    <property type="evidence" value="ECO:0007669"/>
    <property type="project" value="UniProtKB-KW"/>
</dbReference>
<feature type="region of interest" description="Disordered" evidence="3">
    <location>
        <begin position="189"/>
        <end position="213"/>
    </location>
</feature>
<name>A0A840W750_9ACTN</name>
<dbReference type="GO" id="GO:0006508">
    <property type="term" value="P:proteolysis"/>
    <property type="evidence" value="ECO:0007669"/>
    <property type="project" value="InterPro"/>
</dbReference>
<feature type="compositionally biased region" description="Basic and acidic residues" evidence="3">
    <location>
        <begin position="90"/>
        <end position="100"/>
    </location>
</feature>
<evidence type="ECO:0000313" key="5">
    <source>
        <dbReference type="EMBL" id="MBB5491173.1"/>
    </source>
</evidence>
<dbReference type="InterPro" id="IPR029058">
    <property type="entry name" value="AB_hydrolase_fold"/>
</dbReference>
<dbReference type="AlphaFoldDB" id="A0A840W750"/>
<feature type="domain" description="Peptidase S9 prolyl oligopeptidase catalytic" evidence="4">
    <location>
        <begin position="464"/>
        <end position="670"/>
    </location>
</feature>
<evidence type="ECO:0000256" key="3">
    <source>
        <dbReference type="SAM" id="MobiDB-lite"/>
    </source>
</evidence>
<accession>A0A840W750</accession>
<feature type="compositionally biased region" description="Basic and acidic residues" evidence="3">
    <location>
        <begin position="199"/>
        <end position="208"/>
    </location>
</feature>
<dbReference type="RefSeq" id="WP_184364846.1">
    <property type="nucleotide sequence ID" value="NZ_BAAAKM010000045.1"/>
</dbReference>
<dbReference type="SUPFAM" id="SSF82171">
    <property type="entry name" value="DPP6 N-terminal domain-like"/>
    <property type="match status" value="1"/>
</dbReference>
<dbReference type="Gene3D" id="3.40.50.1820">
    <property type="entry name" value="alpha/beta hydrolase"/>
    <property type="match status" value="1"/>
</dbReference>
<dbReference type="Pfam" id="PF00326">
    <property type="entry name" value="Peptidase_S9"/>
    <property type="match status" value="1"/>
</dbReference>
<dbReference type="EMBL" id="JACHDO010000001">
    <property type="protein sequence ID" value="MBB5491173.1"/>
    <property type="molecule type" value="Genomic_DNA"/>
</dbReference>
<feature type="region of interest" description="Disordered" evidence="3">
    <location>
        <begin position="53"/>
        <end position="100"/>
    </location>
</feature>
<evidence type="ECO:0000313" key="6">
    <source>
        <dbReference type="Proteomes" id="UP000579647"/>
    </source>
</evidence>
<dbReference type="PANTHER" id="PTHR42776">
    <property type="entry name" value="SERINE PEPTIDASE S9 FAMILY MEMBER"/>
    <property type="match status" value="1"/>
</dbReference>
<dbReference type="Gene3D" id="2.120.10.30">
    <property type="entry name" value="TolB, C-terminal domain"/>
    <property type="match status" value="2"/>
</dbReference>
<dbReference type="PANTHER" id="PTHR42776:SF13">
    <property type="entry name" value="DIPEPTIDYL-PEPTIDASE 5"/>
    <property type="match status" value="1"/>
</dbReference>
<reference evidence="5 6" key="1">
    <citation type="submission" date="2020-08" db="EMBL/GenBank/DDBJ databases">
        <title>Sequencing the genomes of 1000 actinobacteria strains.</title>
        <authorList>
            <person name="Klenk H.-P."/>
        </authorList>
    </citation>
    <scope>NUCLEOTIDE SEQUENCE [LARGE SCALE GENOMIC DNA]</scope>
    <source>
        <strain evidence="5 6">DSM 44598</strain>
    </source>
</reference>
<dbReference type="GO" id="GO:0004252">
    <property type="term" value="F:serine-type endopeptidase activity"/>
    <property type="evidence" value="ECO:0007669"/>
    <property type="project" value="TreeGrafter"/>
</dbReference>
<evidence type="ECO:0000256" key="1">
    <source>
        <dbReference type="ARBA" id="ARBA00022729"/>
    </source>
</evidence>
<protein>
    <submittedName>
        <fullName evidence="5">Dipeptidyl aminopeptidase/acylaminoacyl peptidase</fullName>
    </submittedName>
</protein>
<keyword evidence="1" id="KW-0732">Signal</keyword>
<evidence type="ECO:0000256" key="2">
    <source>
        <dbReference type="ARBA" id="ARBA00022801"/>
    </source>
</evidence>
<sequence>MVRSWYELPEYVRLRRVNGLRLSPDGTRLVAPVSDIAPDAKSFRSALWEIDTAPESEGGRAPRRLTRSTKGESGAEFLPDGSVLFSTGRADPEAKGEDKPKSALWLLPADGGEARQVASRPGGVGAFTVARDSGLVAFTGRVLPGSEDDEADTEARKAREEAGVTAILHEALPVRSWDSDVGPDHPRVFTATPPEDEDARLGEPRDLTPDAGLSLLGASPALTPDGSTLLTSWSVPTSGGSRRDEVVAIDVATGERRTIAGGPDAGFEFGSPVPSPDGTRVLVHANDEGSYDGEPRNATLWITDLATGEGRDLLPDHELWPQGYAWSADSSTVFLVADENGRRPVFRLDVATGALTRITGDHGAYSALNPSPDGRYVYALRDAWDAPPAPVRLDADAVDGQPVHLRTPGSELTMPGTLTEIETTADDGTRIRSWLVLPEEASADSPAPLMLWVHGGPYMSFNGWSWRWNPWLLAARGYAVLLPDPALSTGYGQDMLRRAWGQWGPRTHADVMAITDAAEAREDIDAERTAMMGGSFGGYMANWIAGHTDRFKAIVSHASLWQLDGFSGTTDYPPVWENEFGTPLAQPERYQLNSPHLHADKIRTPMLVIHGDKDYRVPIGEGLHLWRDLLLHGVDAKFLYFPDENHWILSPGNAQIWYQTIFAFLDHHVHGKEWTKPELL</sequence>
<organism evidence="5 6">
    <name type="scientific">Nocardiopsis metallicus</name>
    <dbReference type="NCBI Taxonomy" id="179819"/>
    <lineage>
        <taxon>Bacteria</taxon>
        <taxon>Bacillati</taxon>
        <taxon>Actinomycetota</taxon>
        <taxon>Actinomycetes</taxon>
        <taxon>Streptosporangiales</taxon>
        <taxon>Nocardiopsidaceae</taxon>
        <taxon>Nocardiopsis</taxon>
    </lineage>
</organism>
<dbReference type="InterPro" id="IPR011042">
    <property type="entry name" value="6-blade_b-propeller_TolB-like"/>
</dbReference>
<comment type="caution">
    <text evidence="5">The sequence shown here is derived from an EMBL/GenBank/DDBJ whole genome shotgun (WGS) entry which is preliminary data.</text>
</comment>
<gene>
    <name evidence="5" type="ORF">HNR07_002310</name>
</gene>
<keyword evidence="6" id="KW-1185">Reference proteome</keyword>
<evidence type="ECO:0000259" key="4">
    <source>
        <dbReference type="Pfam" id="PF00326"/>
    </source>
</evidence>
<keyword evidence="5" id="KW-0645">Protease</keyword>
<keyword evidence="2" id="KW-0378">Hydrolase</keyword>
<dbReference type="Proteomes" id="UP000579647">
    <property type="component" value="Unassembled WGS sequence"/>
</dbReference>
<keyword evidence="5" id="KW-0031">Aminopeptidase</keyword>